<reference evidence="7" key="1">
    <citation type="journal article" date="2023" name="G3 (Bethesda)">
        <title>Whole genome assembly and annotation of the endangered Caribbean coral Acropora cervicornis.</title>
        <authorList>
            <person name="Selwyn J.D."/>
            <person name="Vollmer S.V."/>
        </authorList>
    </citation>
    <scope>NUCLEOTIDE SEQUENCE</scope>
    <source>
        <strain evidence="7">K2</strain>
    </source>
</reference>
<protein>
    <submittedName>
        <fullName evidence="7">MORC family CW-type zinc finger protein 3</fullName>
    </submittedName>
</protein>
<evidence type="ECO:0000256" key="3">
    <source>
        <dbReference type="ARBA" id="ARBA00022833"/>
    </source>
</evidence>
<gene>
    <name evidence="7" type="ORF">P5673_029116</name>
</gene>
<keyword evidence="2" id="KW-0863">Zinc-finger</keyword>
<dbReference type="EMBL" id="JARQWQ010000113">
    <property type="protein sequence ID" value="KAK2550240.1"/>
    <property type="molecule type" value="Genomic_DNA"/>
</dbReference>
<dbReference type="Pfam" id="PF07496">
    <property type="entry name" value="zf-CW"/>
    <property type="match status" value="1"/>
</dbReference>
<dbReference type="InterPro" id="IPR011124">
    <property type="entry name" value="Znf_CW"/>
</dbReference>
<feature type="coiled-coil region" evidence="4">
    <location>
        <begin position="151"/>
        <end position="230"/>
    </location>
</feature>
<proteinExistence type="predicted"/>
<keyword evidence="1" id="KW-0479">Metal-binding</keyword>
<dbReference type="InterPro" id="IPR045261">
    <property type="entry name" value="MORC_ATPase"/>
</dbReference>
<dbReference type="PANTHER" id="PTHR23336:SF76">
    <property type="entry name" value="MORC S5 DOMAIN-CONTAINING PROTEIN"/>
    <property type="match status" value="1"/>
</dbReference>
<dbReference type="PROSITE" id="PS51050">
    <property type="entry name" value="ZF_CW"/>
    <property type="match status" value="1"/>
</dbReference>
<evidence type="ECO:0000259" key="6">
    <source>
        <dbReference type="PROSITE" id="PS51050"/>
    </source>
</evidence>
<dbReference type="GO" id="GO:0005634">
    <property type="term" value="C:nucleus"/>
    <property type="evidence" value="ECO:0007669"/>
    <property type="project" value="TreeGrafter"/>
</dbReference>
<keyword evidence="4" id="KW-0175">Coiled coil</keyword>
<evidence type="ECO:0000256" key="5">
    <source>
        <dbReference type="SAM" id="MobiDB-lite"/>
    </source>
</evidence>
<sequence length="739" mass="82435">MMYHRNRLIKPYVRVGYQLRANNLGVGVVGVTECDFLQPTHNKQDFDYAKAYRACIAALGNKLNDYWNEKKGPQRANSKEPIPEPVEVQQGPYRIWVQCDNLDCLKWRKLPDGTDLEKLPDKWYCQDSPYPHMRSCDIPEEKADEIEQPYCQDTKEKIEAKQNQEEEVRKAFCVVLHDAVCVTRHLLKTFSKAKRLEQQRKELEKKEVELDRLKKQLSEMQSTSESAILQSIEANSTRQQQAIQQGHAISRAYGSDDCVIFDLKQIKGEKKSPQPLRIKSAAGVPVTQSSNLTRNVLATSSNTIKNGPLILPSSNSNQQPTVKVVKSYASCVWQAIGTDSSQSSRTHSAAKPCSSRFDNTSLQSASVASGVTSQTPQKKVTVQNLVLQSGHKIHLQTPVSQVGSPVSNRSPQYQVKSVTVQAAQAQQQIQSASNAGVASMISQNQLPSQQTNSPLKSPSLSTIYKPLESLQEVNRQTTQANVVSPVSAVLPEAADTVETSPSEFRNQVTVSDRYRYIVPSPQTTAQVSQLVQTVSAVNSATLQPITPTQSNALQVNIKQEPQRTASSSTDSNIQTTQVHYGAEAAASSTPQPIKIKTEKIDRPQVNGIKRPHEEDSDVIEQPPKHKSRQEREVIIIDDPPSPTIKKNFTPQIRHELDLKDVDNDLITTLRKLSPEEQWIRLAKSAQQLRCLRDDVCKLLRILVPEIELGERAEILDNTTVDDLLKQVLEANVKPTNSES</sequence>
<dbReference type="Proteomes" id="UP001249851">
    <property type="component" value="Unassembled WGS sequence"/>
</dbReference>
<feature type="region of interest" description="Disordered" evidence="5">
    <location>
        <begin position="603"/>
        <end position="629"/>
    </location>
</feature>
<evidence type="ECO:0000256" key="4">
    <source>
        <dbReference type="SAM" id="Coils"/>
    </source>
</evidence>
<dbReference type="GO" id="GO:0008270">
    <property type="term" value="F:zinc ion binding"/>
    <property type="evidence" value="ECO:0007669"/>
    <property type="project" value="UniProtKB-KW"/>
</dbReference>
<dbReference type="InterPro" id="IPR041006">
    <property type="entry name" value="Morc_S5"/>
</dbReference>
<evidence type="ECO:0000256" key="1">
    <source>
        <dbReference type="ARBA" id="ARBA00022723"/>
    </source>
</evidence>
<evidence type="ECO:0000313" key="7">
    <source>
        <dbReference type="EMBL" id="KAK2550240.1"/>
    </source>
</evidence>
<keyword evidence="8" id="KW-1185">Reference proteome</keyword>
<dbReference type="PANTHER" id="PTHR23336">
    <property type="entry name" value="ZINC FINGER CW-TYPE COILED-COIL DOMAIN PROTEIN 3"/>
    <property type="match status" value="1"/>
</dbReference>
<comment type="caution">
    <text evidence="7">The sequence shown here is derived from an EMBL/GenBank/DDBJ whole genome shotgun (WGS) entry which is preliminary data.</text>
</comment>
<accession>A0AAD9PX27</accession>
<evidence type="ECO:0000256" key="2">
    <source>
        <dbReference type="ARBA" id="ARBA00022771"/>
    </source>
</evidence>
<dbReference type="AlphaFoldDB" id="A0AAD9PX27"/>
<feature type="domain" description="CW-type" evidence="6">
    <location>
        <begin position="90"/>
        <end position="144"/>
    </location>
</feature>
<evidence type="ECO:0000313" key="8">
    <source>
        <dbReference type="Proteomes" id="UP001249851"/>
    </source>
</evidence>
<name>A0AAD9PX27_ACRCE</name>
<reference evidence="7" key="2">
    <citation type="journal article" date="2023" name="Science">
        <title>Genomic signatures of disease resistance in endangered staghorn corals.</title>
        <authorList>
            <person name="Vollmer S.V."/>
            <person name="Selwyn J.D."/>
            <person name="Despard B.A."/>
            <person name="Roesel C.L."/>
        </authorList>
    </citation>
    <scope>NUCLEOTIDE SEQUENCE</scope>
    <source>
        <strain evidence="7">K2</strain>
    </source>
</reference>
<dbReference type="GO" id="GO:0016887">
    <property type="term" value="F:ATP hydrolysis activity"/>
    <property type="evidence" value="ECO:0007669"/>
    <property type="project" value="InterPro"/>
</dbReference>
<organism evidence="7 8">
    <name type="scientific">Acropora cervicornis</name>
    <name type="common">Staghorn coral</name>
    <dbReference type="NCBI Taxonomy" id="6130"/>
    <lineage>
        <taxon>Eukaryota</taxon>
        <taxon>Metazoa</taxon>
        <taxon>Cnidaria</taxon>
        <taxon>Anthozoa</taxon>
        <taxon>Hexacorallia</taxon>
        <taxon>Scleractinia</taxon>
        <taxon>Astrocoeniina</taxon>
        <taxon>Acroporidae</taxon>
        <taxon>Acropora</taxon>
    </lineage>
</organism>
<dbReference type="Gene3D" id="3.30.40.100">
    <property type="match status" value="1"/>
</dbReference>
<dbReference type="Pfam" id="PF17942">
    <property type="entry name" value="Morc6_S5"/>
    <property type="match status" value="1"/>
</dbReference>
<keyword evidence="3" id="KW-0862">Zinc</keyword>